<dbReference type="STRING" id="710696.Intca_3457"/>
<gene>
    <name evidence="8" type="ordered locus">Intca_3457</name>
</gene>
<dbReference type="RefSeq" id="WP_013494248.1">
    <property type="nucleotide sequence ID" value="NC_014830.1"/>
</dbReference>
<dbReference type="PRINTS" id="PR00743">
    <property type="entry name" value="GLHYDRLASE36"/>
</dbReference>
<dbReference type="Pfam" id="PF02065">
    <property type="entry name" value="Melibiase"/>
    <property type="match status" value="1"/>
</dbReference>
<dbReference type="GO" id="GO:0016052">
    <property type="term" value="P:carbohydrate catabolic process"/>
    <property type="evidence" value="ECO:0007669"/>
    <property type="project" value="InterPro"/>
</dbReference>
<evidence type="ECO:0000313" key="8">
    <source>
        <dbReference type="EMBL" id="ADU49936.1"/>
    </source>
</evidence>
<evidence type="ECO:0000256" key="6">
    <source>
        <dbReference type="PIRSR" id="PIRSR005536-1"/>
    </source>
</evidence>
<dbReference type="PANTHER" id="PTHR43053">
    <property type="entry name" value="GLYCOSIDASE FAMILY 31"/>
    <property type="match status" value="1"/>
</dbReference>
<dbReference type="SUPFAM" id="SSF51445">
    <property type="entry name" value="(Trans)glycosidases"/>
    <property type="match status" value="1"/>
</dbReference>
<dbReference type="InterPro" id="IPR000111">
    <property type="entry name" value="Glyco_hydro_27/36_CS"/>
</dbReference>
<evidence type="ECO:0000256" key="4">
    <source>
        <dbReference type="ARBA" id="ARBA00023295"/>
    </source>
</evidence>
<dbReference type="InterPro" id="IPR002252">
    <property type="entry name" value="Glyco_hydro_36"/>
</dbReference>
<dbReference type="eggNOG" id="COG3345">
    <property type="taxonomic scope" value="Bacteria"/>
</dbReference>
<evidence type="ECO:0000256" key="2">
    <source>
        <dbReference type="ARBA" id="ARBA00012755"/>
    </source>
</evidence>
<dbReference type="HOGENOM" id="CLU_009640_3_1_11"/>
<dbReference type="PANTHER" id="PTHR43053:SF3">
    <property type="entry name" value="ALPHA-GALACTOSIDASE C-RELATED"/>
    <property type="match status" value="1"/>
</dbReference>
<dbReference type="GO" id="GO:0004557">
    <property type="term" value="F:alpha-galactosidase activity"/>
    <property type="evidence" value="ECO:0007669"/>
    <property type="project" value="UniProtKB-UniRule"/>
</dbReference>
<dbReference type="EC" id="3.2.1.22" evidence="2 5"/>
<dbReference type="AlphaFoldDB" id="E6SFY2"/>
<evidence type="ECO:0000256" key="1">
    <source>
        <dbReference type="ARBA" id="ARBA00001255"/>
    </source>
</evidence>
<dbReference type="InterPro" id="IPR017853">
    <property type="entry name" value="GH"/>
</dbReference>
<dbReference type="InterPro" id="IPR038417">
    <property type="entry name" value="Alpga-gal_N_sf"/>
</dbReference>
<dbReference type="Gene3D" id="3.20.20.70">
    <property type="entry name" value="Aldolase class I"/>
    <property type="match status" value="1"/>
</dbReference>
<evidence type="ECO:0000313" key="9">
    <source>
        <dbReference type="Proteomes" id="UP000008914"/>
    </source>
</evidence>
<keyword evidence="3 5" id="KW-0378">Hydrolase</keyword>
<dbReference type="InterPro" id="IPR050985">
    <property type="entry name" value="Alpha-glycosidase_related"/>
</dbReference>
<dbReference type="PIRSF" id="PIRSF005536">
    <property type="entry name" value="Agal"/>
    <property type="match status" value="1"/>
</dbReference>
<comment type="catalytic activity">
    <reaction evidence="1 5">
        <text>Hydrolysis of terminal, non-reducing alpha-D-galactose residues in alpha-D-galactosides, including galactose oligosaccharides, galactomannans and galactolipids.</text>
        <dbReference type="EC" id="3.2.1.22"/>
    </reaction>
</comment>
<dbReference type="KEGG" id="ica:Intca_3457"/>
<evidence type="ECO:0000259" key="7">
    <source>
        <dbReference type="Pfam" id="PF16875"/>
    </source>
</evidence>
<dbReference type="Proteomes" id="UP000008914">
    <property type="component" value="Chromosome"/>
</dbReference>
<evidence type="ECO:0000256" key="3">
    <source>
        <dbReference type="ARBA" id="ARBA00022801"/>
    </source>
</evidence>
<feature type="active site" description="Nucleophile" evidence="6">
    <location>
        <position position="458"/>
    </location>
</feature>
<feature type="active site" description="Proton donor" evidence="6">
    <location>
        <position position="524"/>
    </location>
</feature>
<evidence type="ECO:0000256" key="5">
    <source>
        <dbReference type="PIRNR" id="PIRNR005536"/>
    </source>
</evidence>
<feature type="domain" description="Glycosyl hydrolase family 36 N-terminal" evidence="7">
    <location>
        <begin position="30"/>
        <end position="268"/>
    </location>
</feature>
<keyword evidence="4 5" id="KW-0326">Glycosidase</keyword>
<comment type="similarity">
    <text evidence="5">Belongs to the glycosyl hydrolase.</text>
</comment>
<dbReference type="OrthoDB" id="9758822at2"/>
<dbReference type="InterPro" id="IPR013785">
    <property type="entry name" value="Aldolase_TIM"/>
</dbReference>
<proteinExistence type="inferred from homology"/>
<dbReference type="Pfam" id="PF16875">
    <property type="entry name" value="Glyco_hydro_36N"/>
    <property type="match status" value="1"/>
</dbReference>
<dbReference type="CDD" id="cd14791">
    <property type="entry name" value="GH36"/>
    <property type="match status" value="1"/>
</dbReference>
<name>E6SFY2_INTC7</name>
<sequence length="719" mass="77828">MADLRPVRRHEHLSAGGTSVIVEIGADTIPRVLHWGPDLGDLDDAALSAVADAARPTTGDSVVTHQTSVPLVPQHGTGWLGRPGIAGNRIVDGRPGPGWSPLFTSVQHARADSDAVCRLVSEGTDPVAELFLTTEVEVHPSGLVRVRATLRNDGTTPYVVGGLECALPVPAAADELLHLTGHHTRERMPQRQPFTVGQLVREARGGRAGHDATTIVAAGVPGFGWRSGRVWSVHVAWNGNQVTVAERTDGGWRLLRGGELLLPGEIVLDPGDTYPGPWLVASWGEGLDQLAGRHHDFLRARNQHPTRARPVLLNTWEAVYFDHDLDRLTALAEAGAEVGVERFVLDDGWFRGRRNDRSGLGDWFVDETVWPGGLRPLVERVHALGMEFGLWFEPEMANLDSDLARAHPDWLLGVGRGPGPESRYQHVLDLSKDEVVSYVTERMSQLVGELDVAYVKWDHNRALVDAGSQPFGTPAGHANALAVPGIMAELKQRHPGLEIESCCGGGGRIDLGIIEVADRVWASDCIDAHDRLDIQRGTSLLLPPELVGTHIGSPRAHTTGRVQPLSLRGGVALWGHLGIEWDLTRASAEDRAEVAEWVALHKALRPLLHTGRVVHADLSGDAFRLEGVVAQDGSRGIYGLAGYDRPLTSSYGRMPLGGLHDDVTYRVSLLPPGDRATVGRRPVWLDSPVTLTGRVLREVGLEVPMLLPDGYLLIDASAD</sequence>
<reference evidence="8 9" key="1">
    <citation type="journal article" date="2010" name="Stand. Genomic Sci.">
        <title>Complete genome sequence of Intrasporangium calvum type strain (7 KIP).</title>
        <authorList>
            <person name="Del Rio T.G."/>
            <person name="Chertkov O."/>
            <person name="Yasawong M."/>
            <person name="Lucas S."/>
            <person name="Deshpande S."/>
            <person name="Cheng J.F."/>
            <person name="Detter C."/>
            <person name="Tapia R."/>
            <person name="Han C."/>
            <person name="Goodwin L."/>
            <person name="Pitluck S."/>
            <person name="Liolios K."/>
            <person name="Ivanova N."/>
            <person name="Mavromatis K."/>
            <person name="Pati A."/>
            <person name="Chen A."/>
            <person name="Palaniappan K."/>
            <person name="Land M."/>
            <person name="Hauser L."/>
            <person name="Chang Y.J."/>
            <person name="Jeffries C.D."/>
            <person name="Rohde M."/>
            <person name="Pukall R."/>
            <person name="Sikorski J."/>
            <person name="Goker M."/>
            <person name="Woyke T."/>
            <person name="Bristow J."/>
            <person name="Eisen J.A."/>
            <person name="Markowitz V."/>
            <person name="Hugenholtz P."/>
            <person name="Kyrpides N.C."/>
            <person name="Klenk H.P."/>
            <person name="Lapidus A."/>
        </authorList>
    </citation>
    <scope>NUCLEOTIDE SEQUENCE [LARGE SCALE GENOMIC DNA]</scope>
    <source>
        <strain evidence="9">ATCC 23552 / DSM 43043 / JCM 3097 / NBRC 12989 / 7 KIP</strain>
    </source>
</reference>
<accession>E6SFY2</accession>
<protein>
    <recommendedName>
        <fullName evidence="2 5">Alpha-galactosidase</fullName>
        <ecNumber evidence="2 5">3.2.1.22</ecNumber>
    </recommendedName>
</protein>
<organism evidence="8 9">
    <name type="scientific">Intrasporangium calvum (strain ATCC 23552 / DSM 43043 / JCM 3097 / NBRC 12989 / NCIMB 10167 / NRRL B-3866 / 7 KIP)</name>
    <dbReference type="NCBI Taxonomy" id="710696"/>
    <lineage>
        <taxon>Bacteria</taxon>
        <taxon>Bacillati</taxon>
        <taxon>Actinomycetota</taxon>
        <taxon>Actinomycetes</taxon>
        <taxon>Micrococcales</taxon>
        <taxon>Intrasporangiaceae</taxon>
        <taxon>Intrasporangium</taxon>
    </lineage>
</organism>
<dbReference type="EMBL" id="CP002343">
    <property type="protein sequence ID" value="ADU49936.1"/>
    <property type="molecule type" value="Genomic_DNA"/>
</dbReference>
<keyword evidence="9" id="KW-1185">Reference proteome</keyword>
<dbReference type="FunFam" id="3.20.20.70:FF:000118">
    <property type="entry name" value="Alpha-galactosidase"/>
    <property type="match status" value="1"/>
</dbReference>
<dbReference type="PROSITE" id="PS00512">
    <property type="entry name" value="ALPHA_GALACTOSIDASE"/>
    <property type="match status" value="1"/>
</dbReference>
<dbReference type="Gene3D" id="2.70.98.60">
    <property type="entry name" value="alpha-galactosidase from lactobacil brevis"/>
    <property type="match status" value="1"/>
</dbReference>
<dbReference type="InterPro" id="IPR031704">
    <property type="entry name" value="Glyco_hydro_36_N"/>
</dbReference>